<sequence length="514" mass="59903">MEKVDVDEKKKMFELMKDRELGGNMDWMYRGEKPDTEEFLLGKSVDKMVAEATTAEEGSGSIISERIKANVALDMQAKMREDPLFAIRKKEEDARKRLLKNPVKMKQLEKLVEQQRQQKIKTAKKAKKEKKNKKKRKKKKGKDSDSDSDSSDSEDDLVNKYLTILTQKKKPGGDADEGKHQNEHKQSNRARNDKGDGARDDRGDHHSHKFIDRNRNQAHGRHREDGNQGNSWGPRHDKNDRHPGDRNQGRDRGQRPDRNEEYLDKRKANERAGRQRPDSPAQQRRKKSSSSDESEPEPQQRLQRQDSSDGEVQKKVYGLIKSVRHGMGTAEHKSSEVKVKSENPRRSRSSSSSRSCSRSPKRSSHRKEPRRHHSSPKQHRRKSPSRSRSRSPVRKRAVTSPRRRKSRSKSPARKQKSRSPPKKKLTAEEKQRRVQEMMDNAKWRDDQRRENVHRYREEEKKESSKLSSYQGDADFISSMMSNHASASSVEDRLKRNKHHIQRTRAALDKNFTER</sequence>
<evidence type="ECO:0000256" key="5">
    <source>
        <dbReference type="ARBA" id="ARBA00023054"/>
    </source>
</evidence>
<keyword evidence="7" id="KW-0539">Nucleus</keyword>
<protein>
    <recommendedName>
        <fullName evidence="11">Pre-mRNA-splicing factor CWC25-like protein</fullName>
    </recommendedName>
</protein>
<feature type="compositionally biased region" description="Basic and acidic residues" evidence="8">
    <location>
        <begin position="171"/>
        <end position="215"/>
    </location>
</feature>
<keyword evidence="10" id="KW-1185">Reference proteome</keyword>
<dbReference type="GO" id="GO:0005684">
    <property type="term" value="C:U2-type spliceosomal complex"/>
    <property type="evidence" value="ECO:0007669"/>
    <property type="project" value="TreeGrafter"/>
</dbReference>
<feature type="compositionally biased region" description="Basic residues" evidence="8">
    <location>
        <begin position="118"/>
        <end position="141"/>
    </location>
</feature>
<evidence type="ECO:0000313" key="9">
    <source>
        <dbReference type="EMBL" id="KAK7112385.1"/>
    </source>
</evidence>
<evidence type="ECO:0000256" key="7">
    <source>
        <dbReference type="ARBA" id="ARBA00023242"/>
    </source>
</evidence>
<dbReference type="PANTHER" id="PTHR16196:SF0">
    <property type="entry name" value="PRE-MRNA-SPLICING FACTOR CWC25 HOMOLOG"/>
    <property type="match status" value="1"/>
</dbReference>
<dbReference type="PANTHER" id="PTHR16196">
    <property type="entry name" value="CELL CYCLE CONTROL PROTEIN CWF25"/>
    <property type="match status" value="1"/>
</dbReference>
<feature type="compositionally biased region" description="Basic and acidic residues" evidence="8">
    <location>
        <begin position="234"/>
        <end position="277"/>
    </location>
</feature>
<keyword evidence="4" id="KW-0747">Spliceosome</keyword>
<evidence type="ECO:0000256" key="3">
    <source>
        <dbReference type="ARBA" id="ARBA00022664"/>
    </source>
</evidence>
<evidence type="ECO:0000256" key="8">
    <source>
        <dbReference type="SAM" id="MobiDB-lite"/>
    </source>
</evidence>
<dbReference type="InterPro" id="IPR051376">
    <property type="entry name" value="CWC25_splicing_factor"/>
</dbReference>
<comment type="caution">
    <text evidence="9">The sequence shown here is derived from an EMBL/GenBank/DDBJ whole genome shotgun (WGS) entry which is preliminary data.</text>
</comment>
<keyword evidence="3" id="KW-0507">mRNA processing</keyword>
<dbReference type="InterPro" id="IPR022209">
    <property type="entry name" value="CWC25"/>
</dbReference>
<keyword evidence="5" id="KW-0175">Coiled coil</keyword>
<feature type="region of interest" description="Disordered" evidence="8">
    <location>
        <begin position="482"/>
        <end position="514"/>
    </location>
</feature>
<feature type="compositionally biased region" description="Basic and acidic residues" evidence="8">
    <location>
        <begin position="330"/>
        <end position="345"/>
    </location>
</feature>
<gene>
    <name evidence="9" type="ORF">V1264_011851</name>
</gene>
<evidence type="ECO:0000313" key="10">
    <source>
        <dbReference type="Proteomes" id="UP001374579"/>
    </source>
</evidence>
<dbReference type="Proteomes" id="UP001374579">
    <property type="component" value="Unassembled WGS sequence"/>
</dbReference>
<accession>A0AAN9GMT7</accession>
<evidence type="ECO:0000256" key="4">
    <source>
        <dbReference type="ARBA" id="ARBA00022728"/>
    </source>
</evidence>
<proteinExistence type="inferred from homology"/>
<evidence type="ECO:0008006" key="11">
    <source>
        <dbReference type="Google" id="ProtNLM"/>
    </source>
</evidence>
<feature type="compositionally biased region" description="Acidic residues" evidence="8">
    <location>
        <begin position="146"/>
        <end position="156"/>
    </location>
</feature>
<dbReference type="GO" id="GO:0000398">
    <property type="term" value="P:mRNA splicing, via spliceosome"/>
    <property type="evidence" value="ECO:0007669"/>
    <property type="project" value="TreeGrafter"/>
</dbReference>
<keyword evidence="6" id="KW-0508">mRNA splicing</keyword>
<evidence type="ECO:0000256" key="2">
    <source>
        <dbReference type="ARBA" id="ARBA00006695"/>
    </source>
</evidence>
<comment type="similarity">
    <text evidence="2">Belongs to the CWC25 family.</text>
</comment>
<dbReference type="AlphaFoldDB" id="A0AAN9GMT7"/>
<evidence type="ECO:0000256" key="1">
    <source>
        <dbReference type="ARBA" id="ARBA00004123"/>
    </source>
</evidence>
<evidence type="ECO:0000256" key="6">
    <source>
        <dbReference type="ARBA" id="ARBA00023187"/>
    </source>
</evidence>
<organism evidence="9 10">
    <name type="scientific">Littorina saxatilis</name>
    <dbReference type="NCBI Taxonomy" id="31220"/>
    <lineage>
        <taxon>Eukaryota</taxon>
        <taxon>Metazoa</taxon>
        <taxon>Spiralia</taxon>
        <taxon>Lophotrochozoa</taxon>
        <taxon>Mollusca</taxon>
        <taxon>Gastropoda</taxon>
        <taxon>Caenogastropoda</taxon>
        <taxon>Littorinimorpha</taxon>
        <taxon>Littorinoidea</taxon>
        <taxon>Littorinidae</taxon>
        <taxon>Littorina</taxon>
    </lineage>
</organism>
<feature type="compositionally biased region" description="Basic and acidic residues" evidence="8">
    <location>
        <begin position="303"/>
        <end position="314"/>
    </location>
</feature>
<dbReference type="EMBL" id="JBAMIC010000002">
    <property type="protein sequence ID" value="KAK7112385.1"/>
    <property type="molecule type" value="Genomic_DNA"/>
</dbReference>
<feature type="compositionally biased region" description="Basic and acidic residues" evidence="8">
    <location>
        <begin position="425"/>
        <end position="464"/>
    </location>
</feature>
<name>A0AAN9GMT7_9CAEN</name>
<reference evidence="9 10" key="1">
    <citation type="submission" date="2024-02" db="EMBL/GenBank/DDBJ databases">
        <title>Chromosome-scale genome assembly of the rough periwinkle Littorina saxatilis.</title>
        <authorList>
            <person name="De Jode A."/>
            <person name="Faria R."/>
            <person name="Formenti G."/>
            <person name="Sims Y."/>
            <person name="Smith T.P."/>
            <person name="Tracey A."/>
            <person name="Wood J.M.D."/>
            <person name="Zagrodzka Z.B."/>
            <person name="Johannesson K."/>
            <person name="Butlin R.K."/>
            <person name="Leder E.H."/>
        </authorList>
    </citation>
    <scope>NUCLEOTIDE SEQUENCE [LARGE SCALE GENOMIC DNA]</scope>
    <source>
        <strain evidence="9">Snail1</strain>
        <tissue evidence="9">Muscle</tissue>
    </source>
</reference>
<dbReference type="Pfam" id="PF12542">
    <property type="entry name" value="CWC25"/>
    <property type="match status" value="1"/>
</dbReference>
<feature type="compositionally biased region" description="Basic residues" evidence="8">
    <location>
        <begin position="359"/>
        <end position="424"/>
    </location>
</feature>
<feature type="region of interest" description="Disordered" evidence="8">
    <location>
        <begin position="97"/>
        <end position="469"/>
    </location>
</feature>
<comment type="subcellular location">
    <subcellularLocation>
        <location evidence="1">Nucleus</location>
    </subcellularLocation>
</comment>
<feature type="compositionally biased region" description="Low complexity" evidence="8">
    <location>
        <begin position="349"/>
        <end position="358"/>
    </location>
</feature>
<feature type="compositionally biased region" description="Basic and acidic residues" evidence="8">
    <location>
        <begin position="505"/>
        <end position="514"/>
    </location>
</feature>